<dbReference type="EMBL" id="FNFP01000010">
    <property type="protein sequence ID" value="SDL19800.1"/>
    <property type="molecule type" value="Genomic_DNA"/>
</dbReference>
<dbReference type="RefSeq" id="WP_176762187.1">
    <property type="nucleotide sequence ID" value="NZ_FNFP01000010.1"/>
</dbReference>
<proteinExistence type="predicted"/>
<reference evidence="1 2" key="1">
    <citation type="submission" date="2016-10" db="EMBL/GenBank/DDBJ databases">
        <authorList>
            <person name="de Groot N.N."/>
        </authorList>
    </citation>
    <scope>NUCLEOTIDE SEQUENCE [LARGE SCALE GENOMIC DNA]</scope>
    <source>
        <strain evidence="1 2">DSM 18346</strain>
    </source>
</reference>
<evidence type="ECO:0000313" key="2">
    <source>
        <dbReference type="Proteomes" id="UP000198718"/>
    </source>
</evidence>
<organism evidence="1 2">
    <name type="scientific">Natronincola ferrireducens</name>
    <dbReference type="NCBI Taxonomy" id="393762"/>
    <lineage>
        <taxon>Bacteria</taxon>
        <taxon>Bacillati</taxon>
        <taxon>Bacillota</taxon>
        <taxon>Clostridia</taxon>
        <taxon>Peptostreptococcales</taxon>
        <taxon>Natronincolaceae</taxon>
        <taxon>Natronincola</taxon>
    </lineage>
</organism>
<dbReference type="STRING" id="393762.SAMN05660472_02788"/>
<dbReference type="Proteomes" id="UP000198718">
    <property type="component" value="Unassembled WGS sequence"/>
</dbReference>
<gene>
    <name evidence="1" type="ORF">SAMN05660472_02788</name>
</gene>
<name>A0A1G9I3H9_9FIRM</name>
<dbReference type="AlphaFoldDB" id="A0A1G9I3H9"/>
<protein>
    <submittedName>
        <fullName evidence="1">Uncharacterized protein</fullName>
    </submittedName>
</protein>
<sequence length="53" mass="6574">MPWPGERYINKDEREKVKATKEEEKRYLYYISRAVEVMTPRKTTYKLKDYKNV</sequence>
<keyword evidence="2" id="KW-1185">Reference proteome</keyword>
<evidence type="ECO:0000313" key="1">
    <source>
        <dbReference type="EMBL" id="SDL19800.1"/>
    </source>
</evidence>
<accession>A0A1G9I3H9</accession>